<dbReference type="FunFam" id="1.25.40.10:FF:000333">
    <property type="entry name" value="Pentatricopeptide repeat-containing protein"/>
    <property type="match status" value="1"/>
</dbReference>
<feature type="repeat" description="PPR" evidence="3">
    <location>
        <begin position="404"/>
        <end position="438"/>
    </location>
</feature>
<dbReference type="NCBIfam" id="TIGR00756">
    <property type="entry name" value="PPR"/>
    <property type="match status" value="7"/>
</dbReference>
<feature type="repeat" description="PPR" evidence="3">
    <location>
        <begin position="303"/>
        <end position="337"/>
    </location>
</feature>
<comment type="caution">
    <text evidence="4">The sequence shown here is derived from an EMBL/GenBank/DDBJ whole genome shotgun (WGS) entry which is preliminary data.</text>
</comment>
<dbReference type="FunFam" id="1.25.40.10:FF:000090">
    <property type="entry name" value="Pentatricopeptide repeat-containing protein, chloroplastic"/>
    <property type="match status" value="1"/>
</dbReference>
<dbReference type="GO" id="GO:0003729">
    <property type="term" value="F:mRNA binding"/>
    <property type="evidence" value="ECO:0007669"/>
    <property type="project" value="UniProtKB-ARBA"/>
</dbReference>
<dbReference type="AlphaFoldDB" id="A0AA38C8S3"/>
<dbReference type="PANTHER" id="PTHR47926">
    <property type="entry name" value="PENTATRICOPEPTIDE REPEAT-CONTAINING PROTEIN"/>
    <property type="match status" value="1"/>
</dbReference>
<dbReference type="OMA" id="NMLVIMY"/>
<dbReference type="InterPro" id="IPR046960">
    <property type="entry name" value="PPR_At4g14850-like_plant"/>
</dbReference>
<dbReference type="PANTHER" id="PTHR47926:SF347">
    <property type="entry name" value="PENTATRICOPEPTIDE REPEAT-CONTAINING PROTEIN"/>
    <property type="match status" value="1"/>
</dbReference>
<evidence type="ECO:0000313" key="4">
    <source>
        <dbReference type="EMBL" id="KAH9292829.1"/>
    </source>
</evidence>
<dbReference type="EMBL" id="JAHRHJ020002231">
    <property type="protein sequence ID" value="KAH9292829.1"/>
    <property type="molecule type" value="Genomic_DNA"/>
</dbReference>
<dbReference type="InterPro" id="IPR002885">
    <property type="entry name" value="PPR_rpt"/>
</dbReference>
<gene>
    <name evidence="4" type="ORF">KI387_042004</name>
</gene>
<dbReference type="GO" id="GO:0009451">
    <property type="term" value="P:RNA modification"/>
    <property type="evidence" value="ECO:0007669"/>
    <property type="project" value="InterPro"/>
</dbReference>
<evidence type="ECO:0000256" key="1">
    <source>
        <dbReference type="ARBA" id="ARBA00006643"/>
    </source>
</evidence>
<feature type="repeat" description="PPR" evidence="3">
    <location>
        <begin position="241"/>
        <end position="275"/>
    </location>
</feature>
<dbReference type="Proteomes" id="UP000824469">
    <property type="component" value="Unassembled WGS sequence"/>
</dbReference>
<protein>
    <submittedName>
        <fullName evidence="4">Uncharacterized protein</fullName>
    </submittedName>
</protein>
<sequence length="615" mass="69134">MSILVAKAYKKHITYPIRNLLQIQINIQSKTKTAHFFSQSNLTIHRELDAKRLCNNGQLNEALHILQVLGTSLNRYTYVCLLQACLNSKTLSKGKIVHAHIIQTGFDSGLYLDNMLVIMYSKLGNLVDARKEFDEMPERNVVSWTALVSGYAGYGSRKHALDFFRQMKQTGIQPNQFSYSSVIPVCANMAALGYGKEIHGDIIKAGFESDVFVGSTLTDMYVKCRDIVDAYQMFAKMPKRTVVSWTAMVAGYAQSGYLDKALELFERMPERNVVSWVSMIAGCAQNGYVHEALKLFWEMPERHLLSWNAMISGYAQNGCFAEALEFFGQMQFMGVKANSVTLTSLLPACANLAALEHGREVHEDIIRSGFLSDVFVGNALVDMYAKCGSIEDGRRLFDKMTIRDVVSWSSMIAGYAMHGSAYDALQLFEQMQYSGTKPDHVTFVGVLSACCHGGLVSDACHYFNCMSSEYCITPSIEHYSCMVDLLGRAGHLNEAWDIINMMPMKADVIVWGSLLGACQIHSNVELGECVAKHLFELEPENPAHYVLLSNIYAAVGRWDGVTRVRRMMKDRKVKKMPGLSWIGFNNKANTFVVGDSLYHYTQKKQNDYEKLWLHP</sequence>
<feature type="repeat" description="PPR" evidence="3">
    <location>
        <begin position="140"/>
        <end position="174"/>
    </location>
</feature>
<dbReference type="Pfam" id="PF01535">
    <property type="entry name" value="PPR"/>
    <property type="match status" value="5"/>
</dbReference>
<feature type="repeat" description="PPR" evidence="3">
    <location>
        <begin position="373"/>
        <end position="403"/>
    </location>
</feature>
<comment type="similarity">
    <text evidence="1">Belongs to the PPR family. PCMP-H subfamily.</text>
</comment>
<name>A0AA38C8S3_TAXCH</name>
<dbReference type="Pfam" id="PF13041">
    <property type="entry name" value="PPR_2"/>
    <property type="match status" value="3"/>
</dbReference>
<dbReference type="Pfam" id="PF20431">
    <property type="entry name" value="E_motif"/>
    <property type="match status" value="1"/>
</dbReference>
<dbReference type="PROSITE" id="PS51375">
    <property type="entry name" value="PPR"/>
    <property type="match status" value="5"/>
</dbReference>
<evidence type="ECO:0000256" key="2">
    <source>
        <dbReference type="ARBA" id="ARBA00022737"/>
    </source>
</evidence>
<organism evidence="4 5">
    <name type="scientific">Taxus chinensis</name>
    <name type="common">Chinese yew</name>
    <name type="synonym">Taxus wallichiana var. chinensis</name>
    <dbReference type="NCBI Taxonomy" id="29808"/>
    <lineage>
        <taxon>Eukaryota</taxon>
        <taxon>Viridiplantae</taxon>
        <taxon>Streptophyta</taxon>
        <taxon>Embryophyta</taxon>
        <taxon>Tracheophyta</taxon>
        <taxon>Spermatophyta</taxon>
        <taxon>Pinopsida</taxon>
        <taxon>Pinidae</taxon>
        <taxon>Conifers II</taxon>
        <taxon>Cupressales</taxon>
        <taxon>Taxaceae</taxon>
        <taxon>Taxus</taxon>
    </lineage>
</organism>
<evidence type="ECO:0000313" key="5">
    <source>
        <dbReference type="Proteomes" id="UP000824469"/>
    </source>
</evidence>
<dbReference type="InterPro" id="IPR046848">
    <property type="entry name" value="E_motif"/>
</dbReference>
<keyword evidence="5" id="KW-1185">Reference proteome</keyword>
<dbReference type="FunFam" id="1.25.40.10:FF:000073">
    <property type="entry name" value="Pentatricopeptide repeat-containing protein chloroplastic"/>
    <property type="match status" value="1"/>
</dbReference>
<dbReference type="FunFam" id="1.25.40.10:FF:000344">
    <property type="entry name" value="Pentatricopeptide repeat-containing protein"/>
    <property type="match status" value="1"/>
</dbReference>
<evidence type="ECO:0000256" key="3">
    <source>
        <dbReference type="PROSITE-ProRule" id="PRU00708"/>
    </source>
</evidence>
<dbReference type="InterPro" id="IPR011990">
    <property type="entry name" value="TPR-like_helical_dom_sf"/>
</dbReference>
<accession>A0AA38C8S3</accession>
<reference evidence="4 5" key="1">
    <citation type="journal article" date="2021" name="Nat. Plants">
        <title>The Taxus genome provides insights into paclitaxel biosynthesis.</title>
        <authorList>
            <person name="Xiong X."/>
            <person name="Gou J."/>
            <person name="Liao Q."/>
            <person name="Li Y."/>
            <person name="Zhou Q."/>
            <person name="Bi G."/>
            <person name="Li C."/>
            <person name="Du R."/>
            <person name="Wang X."/>
            <person name="Sun T."/>
            <person name="Guo L."/>
            <person name="Liang H."/>
            <person name="Lu P."/>
            <person name="Wu Y."/>
            <person name="Zhang Z."/>
            <person name="Ro D.K."/>
            <person name="Shang Y."/>
            <person name="Huang S."/>
            <person name="Yan J."/>
        </authorList>
    </citation>
    <scope>NUCLEOTIDE SEQUENCE [LARGE SCALE GENOMIC DNA]</scope>
    <source>
        <strain evidence="4">Ta-2019</strain>
    </source>
</reference>
<keyword evidence="2" id="KW-0677">Repeat</keyword>
<proteinExistence type="inferred from homology"/>
<dbReference type="Gene3D" id="1.25.40.10">
    <property type="entry name" value="Tetratricopeptide repeat domain"/>
    <property type="match status" value="5"/>
</dbReference>